<keyword evidence="1" id="KW-1003">Cell membrane</keyword>
<dbReference type="EMBL" id="JACHJR010000001">
    <property type="protein sequence ID" value="MBB4950383.1"/>
    <property type="molecule type" value="Genomic_DNA"/>
</dbReference>
<dbReference type="CDD" id="cd07328">
    <property type="entry name" value="M48_Ste24p_like"/>
    <property type="match status" value="1"/>
</dbReference>
<protein>
    <submittedName>
        <fullName evidence="12">Zn-dependent protease with chaperone function</fullName>
    </submittedName>
</protein>
<evidence type="ECO:0000256" key="1">
    <source>
        <dbReference type="ARBA" id="ARBA00022475"/>
    </source>
</evidence>
<keyword evidence="3" id="KW-0812">Transmembrane</keyword>
<keyword evidence="5 10" id="KW-0378">Hydrolase</keyword>
<dbReference type="Pfam" id="PF01435">
    <property type="entry name" value="Peptidase_M48"/>
    <property type="match status" value="1"/>
</dbReference>
<evidence type="ECO:0000313" key="13">
    <source>
        <dbReference type="Proteomes" id="UP000573327"/>
    </source>
</evidence>
<dbReference type="InterPro" id="IPR001915">
    <property type="entry name" value="Peptidase_M48"/>
</dbReference>
<dbReference type="Gene3D" id="3.30.2010.10">
    <property type="entry name" value="Metalloproteases ('zincins'), catalytic domain"/>
    <property type="match status" value="1"/>
</dbReference>
<dbReference type="RefSeq" id="WP_184921514.1">
    <property type="nucleotide sequence ID" value="NZ_JACHJR010000001.1"/>
</dbReference>
<comment type="cofactor">
    <cofactor evidence="10">
        <name>Zn(2+)</name>
        <dbReference type="ChEBI" id="CHEBI:29105"/>
    </cofactor>
    <text evidence="10">Binds 1 zinc ion per subunit.</text>
</comment>
<proteinExistence type="inferred from homology"/>
<keyword evidence="13" id="KW-1185">Reference proteome</keyword>
<dbReference type="PANTHER" id="PTHR43221:SF2">
    <property type="entry name" value="PROTEASE HTPX HOMOLOG"/>
    <property type="match status" value="1"/>
</dbReference>
<name>A0A7W7WKN5_9ACTN</name>
<comment type="caution">
    <text evidence="12">The sequence shown here is derived from an EMBL/GenBank/DDBJ whole genome shotgun (WGS) entry which is preliminary data.</text>
</comment>
<keyword evidence="6 10" id="KW-0862">Zinc</keyword>
<evidence type="ECO:0000256" key="2">
    <source>
        <dbReference type="ARBA" id="ARBA00022670"/>
    </source>
</evidence>
<keyword evidence="2 10" id="KW-0645">Protease</keyword>
<keyword evidence="7" id="KW-1133">Transmembrane helix</keyword>
<sequence>MPTPAVAPVAPHDPSPSVCPDCAAVLEADERFPVWCPACEWNLQPAEPVRELTPKQRRRAERAERRAKAGKRKFQARVEGLFDALLNGDAAAVGRDWLLAATLAGAVHLVSLTVLGGSTALLLFGTWPLRAVAVCCLGLGFLLRPRFGRIRPDETYLTRAEAPALYALADRVAAAVGARPVDHIRADGRFNASFRRAGLRRRSVLSIGLPLWSTLTPSQRVAVLGHEFGHDVNGDHRRGIWLNWALTALEEWHLIIQPTSFLARLLLAAPKWLTGRLLELMDRLTVRSGQAAEYRADELSARVTSVETARQTLEALLLRPSAETVQLRYRSLPRQRSGPNAGRPEADLWAELGALAGSLTPLERERRLRLSVREAGAVDSTHPPTHLRIKLIGRRPVDAHPVLFGAAEQAAVEAELAPARDRLVRELLPG</sequence>
<accession>A0A7W7WKN5</accession>
<organism evidence="12 13">
    <name type="scientific">Kitasatospora gansuensis</name>
    <dbReference type="NCBI Taxonomy" id="258050"/>
    <lineage>
        <taxon>Bacteria</taxon>
        <taxon>Bacillati</taxon>
        <taxon>Actinomycetota</taxon>
        <taxon>Actinomycetes</taxon>
        <taxon>Kitasatosporales</taxon>
        <taxon>Streptomycetaceae</taxon>
        <taxon>Kitasatospora</taxon>
    </lineage>
</organism>
<dbReference type="GO" id="GO:0006508">
    <property type="term" value="P:proteolysis"/>
    <property type="evidence" value="ECO:0007669"/>
    <property type="project" value="UniProtKB-KW"/>
</dbReference>
<evidence type="ECO:0000256" key="3">
    <source>
        <dbReference type="ARBA" id="ARBA00022692"/>
    </source>
</evidence>
<dbReference type="PANTHER" id="PTHR43221">
    <property type="entry name" value="PROTEASE HTPX"/>
    <property type="match status" value="1"/>
</dbReference>
<keyword evidence="9" id="KW-0472">Membrane</keyword>
<evidence type="ECO:0000256" key="5">
    <source>
        <dbReference type="ARBA" id="ARBA00022801"/>
    </source>
</evidence>
<reference evidence="12 13" key="1">
    <citation type="submission" date="2020-08" db="EMBL/GenBank/DDBJ databases">
        <title>Sequencing the genomes of 1000 actinobacteria strains.</title>
        <authorList>
            <person name="Klenk H.-P."/>
        </authorList>
    </citation>
    <scope>NUCLEOTIDE SEQUENCE [LARGE SCALE GENOMIC DNA]</scope>
    <source>
        <strain evidence="12 13">DSM 44786</strain>
    </source>
</reference>
<dbReference type="AlphaFoldDB" id="A0A7W7WKN5"/>
<evidence type="ECO:0000256" key="10">
    <source>
        <dbReference type="RuleBase" id="RU003983"/>
    </source>
</evidence>
<evidence type="ECO:0000259" key="11">
    <source>
        <dbReference type="Pfam" id="PF01435"/>
    </source>
</evidence>
<dbReference type="Proteomes" id="UP000573327">
    <property type="component" value="Unassembled WGS sequence"/>
</dbReference>
<keyword evidence="8 10" id="KW-0482">Metalloprotease</keyword>
<dbReference type="GO" id="GO:0004222">
    <property type="term" value="F:metalloendopeptidase activity"/>
    <property type="evidence" value="ECO:0007669"/>
    <property type="project" value="InterPro"/>
</dbReference>
<dbReference type="InterPro" id="IPR050083">
    <property type="entry name" value="HtpX_protease"/>
</dbReference>
<evidence type="ECO:0000313" key="12">
    <source>
        <dbReference type="EMBL" id="MBB4950383.1"/>
    </source>
</evidence>
<dbReference type="GO" id="GO:0046872">
    <property type="term" value="F:metal ion binding"/>
    <property type="evidence" value="ECO:0007669"/>
    <property type="project" value="UniProtKB-KW"/>
</dbReference>
<evidence type="ECO:0000256" key="6">
    <source>
        <dbReference type="ARBA" id="ARBA00022833"/>
    </source>
</evidence>
<evidence type="ECO:0000256" key="8">
    <source>
        <dbReference type="ARBA" id="ARBA00023049"/>
    </source>
</evidence>
<evidence type="ECO:0000256" key="9">
    <source>
        <dbReference type="ARBA" id="ARBA00023136"/>
    </source>
</evidence>
<evidence type="ECO:0000256" key="4">
    <source>
        <dbReference type="ARBA" id="ARBA00022723"/>
    </source>
</evidence>
<feature type="domain" description="Peptidase M48" evidence="11">
    <location>
        <begin position="181"/>
        <end position="392"/>
    </location>
</feature>
<keyword evidence="4" id="KW-0479">Metal-binding</keyword>
<evidence type="ECO:0000256" key="7">
    <source>
        <dbReference type="ARBA" id="ARBA00022989"/>
    </source>
</evidence>
<comment type="similarity">
    <text evidence="10">Belongs to the peptidase M48 family.</text>
</comment>
<gene>
    <name evidence="12" type="ORF">F4556_005918</name>
</gene>